<dbReference type="Proteomes" id="UP000800040">
    <property type="component" value="Unassembled WGS sequence"/>
</dbReference>
<proteinExistence type="predicted"/>
<sequence length="174" mass="20042">MHAFWRGTQGGLPWLLILFYSSGICINDVTWELALPARREVPPFEGCNDPYEWGLDRERNHYEKLIWVSAAYGCWSKKSIDYAVRKLVQRNEKASFIASLSSFLLRPRYVDSFEHSVTQWTIALRNSCVTAAKRIALWYNNLDLAGSMLAIPEPGPLSSLHSANEWLALRRPRR</sequence>
<organism evidence="1 2">
    <name type="scientific">Decorospora gaudefroyi</name>
    <dbReference type="NCBI Taxonomy" id="184978"/>
    <lineage>
        <taxon>Eukaryota</taxon>
        <taxon>Fungi</taxon>
        <taxon>Dikarya</taxon>
        <taxon>Ascomycota</taxon>
        <taxon>Pezizomycotina</taxon>
        <taxon>Dothideomycetes</taxon>
        <taxon>Pleosporomycetidae</taxon>
        <taxon>Pleosporales</taxon>
        <taxon>Pleosporineae</taxon>
        <taxon>Pleosporaceae</taxon>
        <taxon>Decorospora</taxon>
    </lineage>
</organism>
<dbReference type="AlphaFoldDB" id="A0A6A5KJ07"/>
<gene>
    <name evidence="1" type="ORF">BDW02DRAFT_382559</name>
</gene>
<dbReference type="EMBL" id="ML975319">
    <property type="protein sequence ID" value="KAF1833423.1"/>
    <property type="molecule type" value="Genomic_DNA"/>
</dbReference>
<protein>
    <submittedName>
        <fullName evidence="1">Uncharacterized protein</fullName>
    </submittedName>
</protein>
<name>A0A6A5KJ07_9PLEO</name>
<keyword evidence="2" id="KW-1185">Reference proteome</keyword>
<accession>A0A6A5KJ07</accession>
<evidence type="ECO:0000313" key="1">
    <source>
        <dbReference type="EMBL" id="KAF1833423.1"/>
    </source>
</evidence>
<reference evidence="1" key="1">
    <citation type="submission" date="2020-01" db="EMBL/GenBank/DDBJ databases">
        <authorList>
            <consortium name="DOE Joint Genome Institute"/>
            <person name="Haridas S."/>
            <person name="Albert R."/>
            <person name="Binder M."/>
            <person name="Bloem J."/>
            <person name="Labutti K."/>
            <person name="Salamov A."/>
            <person name="Andreopoulos B."/>
            <person name="Baker S.E."/>
            <person name="Barry K."/>
            <person name="Bills G."/>
            <person name="Bluhm B.H."/>
            <person name="Cannon C."/>
            <person name="Castanera R."/>
            <person name="Culley D.E."/>
            <person name="Daum C."/>
            <person name="Ezra D."/>
            <person name="Gonzalez J.B."/>
            <person name="Henrissat B."/>
            <person name="Kuo A."/>
            <person name="Liang C."/>
            <person name="Lipzen A."/>
            <person name="Lutzoni F."/>
            <person name="Magnuson J."/>
            <person name="Mondo S."/>
            <person name="Nolan M."/>
            <person name="Ohm R."/>
            <person name="Pangilinan J."/>
            <person name="Park H.-J."/>
            <person name="Ramirez L."/>
            <person name="Alfaro M."/>
            <person name="Sun H."/>
            <person name="Tritt A."/>
            <person name="Yoshinaga Y."/>
            <person name="Zwiers L.-H."/>
            <person name="Turgeon B.G."/>
            <person name="Goodwin S.B."/>
            <person name="Spatafora J.W."/>
            <person name="Crous P.W."/>
            <person name="Grigoriev I.V."/>
        </authorList>
    </citation>
    <scope>NUCLEOTIDE SEQUENCE</scope>
    <source>
        <strain evidence="1">P77</strain>
    </source>
</reference>
<evidence type="ECO:0000313" key="2">
    <source>
        <dbReference type="Proteomes" id="UP000800040"/>
    </source>
</evidence>